<dbReference type="EMBL" id="JAERSF010000002">
    <property type="protein sequence ID" value="MBL0736771.1"/>
    <property type="molecule type" value="Genomic_DNA"/>
</dbReference>
<comment type="caution">
    <text evidence="2">The sequence shown here is derived from an EMBL/GenBank/DDBJ whole genome shotgun (WGS) entry which is preliminary data.</text>
</comment>
<keyword evidence="3" id="KW-1185">Reference proteome</keyword>
<sequence length="1325" mass="149042">MSKNTIHNFNLSIQNSAEIQNSEHLTETIIKELAKVSNELSQQKDIAQLWQEQQDKNASLNVSNFSTEGGATETFAKNKEAAQSVSNTPSVSGKAIENTTNNGSKFIEKASLTTTSTFSAPIGEGVIDTIGGTIFGSSASVSTTSPILGVENDLNSELSSQVYSNVASQAVLSVPQAFHANSNEPTIEAVKAEIKKKLEEATKANDTEMITYWTRIDKAFDGEAKITDFENELPFAEMYKALKNLGLSSIEIKNFNWEIVREKMIEAINANILKGAISKENKIRWGIIKNKLADDKTNVANLFAQYDELFLLLKEVEGLDALPNSITITTKTKIYPNLSNPYANIGKEDVYVFLKRSNNVDVPGSSVKSGAVKIKNSTETSFIVGESLEFLLDETLLKEGKNKKENINWIIYKDLKKLGTEFIDKGTSFTYNFDAPGTYIVEAYGSRPGANKKATASTSAFIKLSIIAQEIVITPPVSIKNKLGRTSVEEHLFRVSLKNPQIKTLNPVKLYYQVVYTNEDKATVVSKEQELDSTGIVKLAMQNFGEYAIKIASKDQYGLIQNQTFSAIKNSVDSIEILTQADISNDVYFWNETSRDAIFAAKSFKIEATSQERENVKWLVYEENGKTYIPDGFKLQIENNEAGKQYLAKGETFVFPIPKKEGVFIVEAYSNIMKGLKSKIIKKIYVKYPKVTEASWTYTDGSTKKTSGFAGEMNTIKASIPGYGNQPVRIKFFLNDSREVNYYNDTKTDENGEINKKLKFDNVLQKHFGIQKGKTAKIRFELEGIKNGKSYPFKKDSNVYDDALLNVITAAKITDAYFVYEGNRVSPFTQVPYGSKVTGVVKTLNMVGKEVVLKVYKDFRYPKHSVKVIVDNEGTATIDFTLNEKWQEINFMQGVMDMFYIAMVGVESKLYSENGLNAVLSNDTKVKNGNSVITNNGSGIMWGAKVTPEFRKKVVQICKELWGEENKLRMANHLMICMNVETKGKFTSSVGYPEATGLIQFTGTAISEMNRVQNGIKYTGPDYKDKLLTRSDLRDMTEIRQLDFVKLYFKMHIERYKRVIDNAEDMYMAIFAPIGVGKDGNEVLYDKALSPKNYHDNRSADGEYWDEKQHQIIKGKKDEKLTKNELTPRIKQSIHLGKMYAIEIDETRNLDVVLADKIIKEKRITFSSIHPYLSTNDRANADDNIKDASEGNKVYTSEYGHARGKQVKLSVGVLYVLHELSKKYKFNVQELAGASHSSGSQHYKGTAIDINTIDGKHVDDKNYTEEFYVELTKAVKEMGAVNVYHPYYSATRADRTTTEERRKRLRNGEKLIPKSDHWNHIHIQF</sequence>
<reference evidence="2 3" key="1">
    <citation type="submission" date="2021-01" db="EMBL/GenBank/DDBJ databases">
        <title>Genome seq and assembly of Flavobacterium sp. GN10.</title>
        <authorList>
            <person name="Chhetri G."/>
        </authorList>
    </citation>
    <scope>NUCLEOTIDE SEQUENCE [LARGE SCALE GENOMIC DNA]</scope>
    <source>
        <strain evidence="2 3">GN10</strain>
    </source>
</reference>
<feature type="region of interest" description="Disordered" evidence="1">
    <location>
        <begin position="79"/>
        <end position="99"/>
    </location>
</feature>
<accession>A0ABS1KB85</accession>
<proteinExistence type="predicted"/>
<organism evidence="2 3">
    <name type="scientific">Flavobacterium tagetis</name>
    <dbReference type="NCBI Taxonomy" id="2801336"/>
    <lineage>
        <taxon>Bacteria</taxon>
        <taxon>Pseudomonadati</taxon>
        <taxon>Bacteroidota</taxon>
        <taxon>Flavobacteriia</taxon>
        <taxon>Flavobacteriales</taxon>
        <taxon>Flavobacteriaceae</taxon>
        <taxon>Flavobacterium</taxon>
    </lineage>
</organism>
<feature type="compositionally biased region" description="Polar residues" evidence="1">
    <location>
        <begin position="81"/>
        <end position="99"/>
    </location>
</feature>
<evidence type="ECO:0000313" key="3">
    <source>
        <dbReference type="Proteomes" id="UP000603728"/>
    </source>
</evidence>
<dbReference type="RefSeq" id="WP_201999930.1">
    <property type="nucleotide sequence ID" value="NZ_JAERSF010000002.1"/>
</dbReference>
<dbReference type="Proteomes" id="UP000603728">
    <property type="component" value="Unassembled WGS sequence"/>
</dbReference>
<evidence type="ECO:0000313" key="2">
    <source>
        <dbReference type="EMBL" id="MBL0736771.1"/>
    </source>
</evidence>
<gene>
    <name evidence="2" type="ORF">JI750_07745</name>
</gene>
<protein>
    <submittedName>
        <fullName evidence="2">Uncharacterized protein</fullName>
    </submittedName>
</protein>
<name>A0ABS1KB85_9FLAO</name>
<evidence type="ECO:0000256" key="1">
    <source>
        <dbReference type="SAM" id="MobiDB-lite"/>
    </source>
</evidence>